<dbReference type="AlphaFoldDB" id="A0A6V8SB95"/>
<evidence type="ECO:0000313" key="1">
    <source>
        <dbReference type="EMBL" id="GFP74514.1"/>
    </source>
</evidence>
<name>A0A6V8SB95_9CLOT</name>
<accession>A0A6V8SB95</accession>
<sequence length="216" mass="24303">MAKICFINGSPKGNNSASKNFIDELYKITSNNIEEINHISLNDKLDYEVIADSDAIVLAFPLYIDTLPSSVIEFLETLEPLAKNSTKHPKVYTIVNCGFFEGIQTKNAIALLENFCLKTGFIWRFGVGIGAGEFMKLTKDIIPINSDIKREIYTAFIALSEDIVNNKQDSKENLFISPNFPKSKFISFANNSWVDFANTFLVSKEQLYSTPLKNSF</sequence>
<dbReference type="RefSeq" id="WP_183276067.1">
    <property type="nucleotide sequence ID" value="NZ_BLZR01000001.1"/>
</dbReference>
<dbReference type="Gene3D" id="3.40.50.360">
    <property type="match status" value="1"/>
</dbReference>
<dbReference type="InterPro" id="IPR029039">
    <property type="entry name" value="Flavoprotein-like_sf"/>
</dbReference>
<evidence type="ECO:0008006" key="3">
    <source>
        <dbReference type="Google" id="ProtNLM"/>
    </source>
</evidence>
<protein>
    <recommendedName>
        <fullName evidence="3">Flavodoxin</fullName>
    </recommendedName>
</protein>
<keyword evidence="2" id="KW-1185">Reference proteome</keyword>
<dbReference type="Proteomes" id="UP000580568">
    <property type="component" value="Unassembled WGS sequence"/>
</dbReference>
<dbReference type="SUPFAM" id="SSF52218">
    <property type="entry name" value="Flavoproteins"/>
    <property type="match status" value="1"/>
</dbReference>
<evidence type="ECO:0000313" key="2">
    <source>
        <dbReference type="Proteomes" id="UP000580568"/>
    </source>
</evidence>
<dbReference type="EMBL" id="BLZR01000001">
    <property type="protein sequence ID" value="GFP74514.1"/>
    <property type="molecule type" value="Genomic_DNA"/>
</dbReference>
<proteinExistence type="predicted"/>
<organism evidence="1 2">
    <name type="scientific">Clostridium fungisolvens</name>
    <dbReference type="NCBI Taxonomy" id="1604897"/>
    <lineage>
        <taxon>Bacteria</taxon>
        <taxon>Bacillati</taxon>
        <taxon>Bacillota</taxon>
        <taxon>Clostridia</taxon>
        <taxon>Eubacteriales</taxon>
        <taxon>Clostridiaceae</taxon>
        <taxon>Clostridium</taxon>
    </lineage>
</organism>
<gene>
    <name evidence="1" type="ORF">bsdtw1_00566</name>
</gene>
<reference evidence="1 2" key="1">
    <citation type="submission" date="2020-07" db="EMBL/GenBank/DDBJ databases">
        <title>A new beta-1,3-glucan-decomposing anaerobic bacterium isolated from anoxic soil subjected to biological soil disinfestation.</title>
        <authorList>
            <person name="Ueki A."/>
            <person name="Tonouchi A."/>
        </authorList>
    </citation>
    <scope>NUCLEOTIDE SEQUENCE [LARGE SCALE GENOMIC DNA]</scope>
    <source>
        <strain evidence="1 2">TW1</strain>
    </source>
</reference>
<comment type="caution">
    <text evidence="1">The sequence shown here is derived from an EMBL/GenBank/DDBJ whole genome shotgun (WGS) entry which is preliminary data.</text>
</comment>